<proteinExistence type="inferred from homology"/>
<feature type="transmembrane region" description="Helical" evidence="6">
    <location>
        <begin position="67"/>
        <end position="87"/>
    </location>
</feature>
<evidence type="ECO:0000256" key="3">
    <source>
        <dbReference type="ARBA" id="ARBA00022692"/>
    </source>
</evidence>
<dbReference type="Pfam" id="PF04133">
    <property type="entry name" value="Vps55"/>
    <property type="match status" value="1"/>
</dbReference>
<dbReference type="EMBL" id="HBEO01023520">
    <property type="protein sequence ID" value="CAD8493942.1"/>
    <property type="molecule type" value="Transcribed_RNA"/>
</dbReference>
<dbReference type="AlphaFoldDB" id="A0A7S0HSA5"/>
<evidence type="ECO:0000256" key="4">
    <source>
        <dbReference type="ARBA" id="ARBA00022989"/>
    </source>
</evidence>
<comment type="similarity">
    <text evidence="2">Belongs to the OB-RGRP/VPS55 family.</text>
</comment>
<dbReference type="GO" id="GO:0016020">
    <property type="term" value="C:membrane"/>
    <property type="evidence" value="ECO:0007669"/>
    <property type="project" value="UniProtKB-SubCell"/>
</dbReference>
<evidence type="ECO:0000256" key="5">
    <source>
        <dbReference type="ARBA" id="ARBA00023136"/>
    </source>
</evidence>
<dbReference type="PANTHER" id="PTHR12050">
    <property type="entry name" value="LEPTIN RECEPTOR-RELATED"/>
    <property type="match status" value="1"/>
</dbReference>
<feature type="transmembrane region" description="Helical" evidence="6">
    <location>
        <begin position="93"/>
        <end position="118"/>
    </location>
</feature>
<feature type="transmembrane region" description="Helical" evidence="6">
    <location>
        <begin position="35"/>
        <end position="55"/>
    </location>
</feature>
<comment type="subcellular location">
    <subcellularLocation>
        <location evidence="1">Membrane</location>
        <topology evidence="1">Multi-pass membrane protein</topology>
    </subcellularLocation>
</comment>
<keyword evidence="5 6" id="KW-0472">Membrane</keyword>
<evidence type="ECO:0000313" key="7">
    <source>
        <dbReference type="EMBL" id="CAD8493942.1"/>
    </source>
</evidence>
<dbReference type="GO" id="GO:0005768">
    <property type="term" value="C:endosome"/>
    <property type="evidence" value="ECO:0007669"/>
    <property type="project" value="TreeGrafter"/>
</dbReference>
<keyword evidence="3 6" id="KW-0812">Transmembrane</keyword>
<evidence type="ECO:0000256" key="1">
    <source>
        <dbReference type="ARBA" id="ARBA00004141"/>
    </source>
</evidence>
<gene>
    <name evidence="7" type="ORF">HPHI1048_LOCUS15860</name>
</gene>
<evidence type="ECO:0000256" key="6">
    <source>
        <dbReference type="SAM" id="Phobius"/>
    </source>
</evidence>
<name>A0A7S0HSA5_9CRYP</name>
<organism evidence="7">
    <name type="scientific">Hanusia phi</name>
    <dbReference type="NCBI Taxonomy" id="3032"/>
    <lineage>
        <taxon>Eukaryota</taxon>
        <taxon>Cryptophyceae</taxon>
        <taxon>Pyrenomonadales</taxon>
        <taxon>Geminigeraceae</taxon>
        <taxon>Hanusia</taxon>
    </lineage>
</organism>
<sequence>MASATEIVVAAFLCVLAVVLSILACVITTDTGISANWWPMFVVATYAIAPFPLVLFSKGSDGGMATYWAFFTTGWITTASFGIPAILAHSKIIAIGNCFLSIAASLVFYGSAVGVQWYQARKDSSFSF</sequence>
<evidence type="ECO:0000256" key="2">
    <source>
        <dbReference type="ARBA" id="ARBA00005645"/>
    </source>
</evidence>
<keyword evidence="4 6" id="KW-1133">Transmembrane helix</keyword>
<accession>A0A7S0HSA5</accession>
<dbReference type="GO" id="GO:0032511">
    <property type="term" value="P:late endosome to vacuole transport via multivesicular body sorting pathway"/>
    <property type="evidence" value="ECO:0007669"/>
    <property type="project" value="TreeGrafter"/>
</dbReference>
<feature type="transmembrane region" description="Helical" evidence="6">
    <location>
        <begin position="7"/>
        <end position="29"/>
    </location>
</feature>
<protein>
    <submittedName>
        <fullName evidence="7">Uncharacterized protein</fullName>
    </submittedName>
</protein>
<dbReference type="PANTHER" id="PTHR12050:SF0">
    <property type="entry name" value="RH04491P"/>
    <property type="match status" value="1"/>
</dbReference>
<dbReference type="InterPro" id="IPR007262">
    <property type="entry name" value="Vps55/LEPROT"/>
</dbReference>
<reference evidence="7" key="1">
    <citation type="submission" date="2021-01" db="EMBL/GenBank/DDBJ databases">
        <authorList>
            <person name="Corre E."/>
            <person name="Pelletier E."/>
            <person name="Niang G."/>
            <person name="Scheremetjew M."/>
            <person name="Finn R."/>
            <person name="Kale V."/>
            <person name="Holt S."/>
            <person name="Cochrane G."/>
            <person name="Meng A."/>
            <person name="Brown T."/>
            <person name="Cohen L."/>
        </authorList>
    </citation>
    <scope>NUCLEOTIDE SEQUENCE</scope>
    <source>
        <strain evidence="7">CCMP325</strain>
    </source>
</reference>